<dbReference type="RefSeq" id="WP_262600769.1">
    <property type="nucleotide sequence ID" value="NZ_CP103300.1"/>
</dbReference>
<protein>
    <recommendedName>
        <fullName evidence="7">tRNA (guanine-N(7)-)-methyltransferase</fullName>
        <ecNumber evidence="7">2.1.1.33</ecNumber>
    </recommendedName>
    <alternativeName>
        <fullName evidence="7">tRNA (guanine(46)-N(7))-methyltransferase</fullName>
    </alternativeName>
    <alternativeName>
        <fullName evidence="7">tRNA(m7G46)-methyltransferase</fullName>
    </alternativeName>
</protein>
<feature type="binding site" evidence="7">
    <location>
        <position position="130"/>
    </location>
    <ligand>
        <name>S-adenosyl-L-methionine</name>
        <dbReference type="ChEBI" id="CHEBI:59789"/>
    </ligand>
</feature>
<dbReference type="InterPro" id="IPR029063">
    <property type="entry name" value="SAM-dependent_MTases_sf"/>
</dbReference>
<dbReference type="NCBIfam" id="TIGR00091">
    <property type="entry name" value="tRNA (guanosine(46)-N7)-methyltransferase TrmB"/>
    <property type="match status" value="1"/>
</dbReference>
<feature type="compositionally biased region" description="Polar residues" evidence="8">
    <location>
        <begin position="1"/>
        <end position="21"/>
    </location>
</feature>
<dbReference type="Gene3D" id="3.40.50.150">
    <property type="entry name" value="Vaccinia Virus protein VP39"/>
    <property type="match status" value="1"/>
</dbReference>
<keyword evidence="3 7" id="KW-0489">Methyltransferase</keyword>
<feature type="binding site" evidence="7">
    <location>
        <position position="157"/>
    </location>
    <ligand>
        <name>substrate</name>
    </ligand>
</feature>
<comment type="catalytic activity">
    <reaction evidence="1 7">
        <text>guanosine(46) in tRNA + S-adenosyl-L-methionine = N(7)-methylguanosine(46) in tRNA + S-adenosyl-L-homocysteine</text>
        <dbReference type="Rhea" id="RHEA:42708"/>
        <dbReference type="Rhea" id="RHEA-COMP:10188"/>
        <dbReference type="Rhea" id="RHEA-COMP:10189"/>
        <dbReference type="ChEBI" id="CHEBI:57856"/>
        <dbReference type="ChEBI" id="CHEBI:59789"/>
        <dbReference type="ChEBI" id="CHEBI:74269"/>
        <dbReference type="ChEBI" id="CHEBI:74480"/>
        <dbReference type="EC" id="2.1.1.33"/>
    </reaction>
</comment>
<comment type="pathway">
    <text evidence="7">tRNA modification; N(7)-methylguanine-tRNA biosynthesis.</text>
</comment>
<feature type="binding site" evidence="7">
    <location>
        <position position="153"/>
    </location>
    <ligand>
        <name>S-adenosyl-L-methionine</name>
        <dbReference type="ChEBI" id="CHEBI:59789"/>
    </ligand>
</feature>
<keyword evidence="5 7" id="KW-0949">S-adenosyl-L-methionine</keyword>
<keyword evidence="6 7" id="KW-0819">tRNA processing</keyword>
<dbReference type="PROSITE" id="PS51625">
    <property type="entry name" value="SAM_MT_TRMB"/>
    <property type="match status" value="1"/>
</dbReference>
<feature type="region of interest" description="Interaction with RNA" evidence="7">
    <location>
        <begin position="159"/>
        <end position="164"/>
    </location>
</feature>
<reference evidence="9" key="1">
    <citation type="submission" date="2022-10" db="EMBL/GenBank/DDBJ databases">
        <title>Completed Genome Sequence of two octocoral isolated bacterium, Endozoicomonas euniceicola EF212T and Endozoicomonas gorgoniicola PS125T.</title>
        <authorList>
            <person name="Chiou Y.-J."/>
            <person name="Chen Y.-H."/>
        </authorList>
    </citation>
    <scope>NUCLEOTIDE SEQUENCE</scope>
    <source>
        <strain evidence="9">EF212</strain>
    </source>
</reference>
<keyword evidence="4 7" id="KW-0808">Transferase</keyword>
<dbReference type="PANTHER" id="PTHR23417:SF14">
    <property type="entry name" value="PENTACOTRIPEPTIDE-REPEAT REGION OF PRORP DOMAIN-CONTAINING PROTEIN"/>
    <property type="match status" value="1"/>
</dbReference>
<evidence type="ECO:0000256" key="6">
    <source>
        <dbReference type="ARBA" id="ARBA00022694"/>
    </source>
</evidence>
<feature type="binding site" evidence="7">
    <location>
        <position position="103"/>
    </location>
    <ligand>
        <name>S-adenosyl-L-methionine</name>
        <dbReference type="ChEBI" id="CHEBI:59789"/>
    </ligand>
</feature>
<feature type="binding site" evidence="7">
    <location>
        <position position="78"/>
    </location>
    <ligand>
        <name>S-adenosyl-L-methionine</name>
        <dbReference type="ChEBI" id="CHEBI:59789"/>
    </ligand>
</feature>
<sequence>MSDSINSSDALDSAKDTQQTVEPGKRREIKSFVLRQGRMTAGQQRGMDECWDQWGLELKDGTLDMAATFGREAPVVFEIGYGMGLSLAAMAGAETDKNFIGVEVHRPGVGSLLNEASTAGLSNVRTFNDDAVEVLKQCIPDASLSRVQIYFPDPWHKKRHNKRRLVQAKFIELLRPKLKVGGVIHLATDWENYAEQMMEVMSDAKGFTNLAGDQEYSPRPDYRPLTKFEKRGHRLGHGVWELLFERVA</sequence>
<dbReference type="Proteomes" id="UP001163255">
    <property type="component" value="Chromosome"/>
</dbReference>
<dbReference type="EMBL" id="CP103300">
    <property type="protein sequence ID" value="UYM17995.1"/>
    <property type="molecule type" value="Genomic_DNA"/>
</dbReference>
<comment type="similarity">
    <text evidence="7">Belongs to the class I-like SAM-binding methyltransferase superfamily. TrmB family.</text>
</comment>
<gene>
    <name evidence="7 9" type="primary">trmB</name>
    <name evidence="9" type="ORF">NX720_08850</name>
</gene>
<evidence type="ECO:0000256" key="3">
    <source>
        <dbReference type="ARBA" id="ARBA00022603"/>
    </source>
</evidence>
<dbReference type="InterPro" id="IPR055361">
    <property type="entry name" value="tRNA_methyltr_TrmB_bact"/>
</dbReference>
<organism evidence="9 10">
    <name type="scientific">Endozoicomonas euniceicola</name>
    <dbReference type="NCBI Taxonomy" id="1234143"/>
    <lineage>
        <taxon>Bacteria</taxon>
        <taxon>Pseudomonadati</taxon>
        <taxon>Pseudomonadota</taxon>
        <taxon>Gammaproteobacteria</taxon>
        <taxon>Oceanospirillales</taxon>
        <taxon>Endozoicomonadaceae</taxon>
        <taxon>Endozoicomonas</taxon>
    </lineage>
</organism>
<dbReference type="SUPFAM" id="SSF53335">
    <property type="entry name" value="S-adenosyl-L-methionine-dependent methyltransferases"/>
    <property type="match status" value="1"/>
</dbReference>
<dbReference type="InterPro" id="IPR003358">
    <property type="entry name" value="tRNA_(Gua-N-7)_MeTrfase_Trmb"/>
</dbReference>
<dbReference type="HAMAP" id="MF_01057">
    <property type="entry name" value="tRNA_methyltr_TrmB"/>
    <property type="match status" value="1"/>
</dbReference>
<keyword evidence="10" id="KW-1185">Reference proteome</keyword>
<evidence type="ECO:0000256" key="1">
    <source>
        <dbReference type="ARBA" id="ARBA00000142"/>
    </source>
</evidence>
<comment type="function">
    <text evidence="2 7">Catalyzes the formation of N(7)-methylguanine at position 46 (m7G46) in tRNA.</text>
</comment>
<feature type="binding site" evidence="7">
    <location>
        <begin position="226"/>
        <end position="229"/>
    </location>
    <ligand>
        <name>substrate</name>
    </ligand>
</feature>
<evidence type="ECO:0000256" key="5">
    <source>
        <dbReference type="ARBA" id="ARBA00022691"/>
    </source>
</evidence>
<proteinExistence type="inferred from homology"/>
<name>A0ABY6GYY1_9GAMM</name>
<feature type="binding site" evidence="7">
    <location>
        <position position="189"/>
    </location>
    <ligand>
        <name>substrate</name>
    </ligand>
</feature>
<evidence type="ECO:0000256" key="4">
    <source>
        <dbReference type="ARBA" id="ARBA00022679"/>
    </source>
</evidence>
<dbReference type="GO" id="GO:0008176">
    <property type="term" value="F:tRNA (guanine(46)-N7)-methyltransferase activity"/>
    <property type="evidence" value="ECO:0007669"/>
    <property type="project" value="UniProtKB-EC"/>
</dbReference>
<feature type="region of interest" description="Disordered" evidence="8">
    <location>
        <begin position="1"/>
        <end position="25"/>
    </location>
</feature>
<evidence type="ECO:0000313" key="9">
    <source>
        <dbReference type="EMBL" id="UYM17995.1"/>
    </source>
</evidence>
<evidence type="ECO:0000313" key="10">
    <source>
        <dbReference type="Proteomes" id="UP001163255"/>
    </source>
</evidence>
<evidence type="ECO:0000256" key="7">
    <source>
        <dbReference type="HAMAP-Rule" id="MF_01057"/>
    </source>
</evidence>
<accession>A0ABY6GYY1</accession>
<evidence type="ECO:0000256" key="2">
    <source>
        <dbReference type="ARBA" id="ARBA00003015"/>
    </source>
</evidence>
<dbReference type="PANTHER" id="PTHR23417">
    <property type="entry name" value="3-DEOXY-D-MANNO-OCTULOSONIC-ACID TRANSFERASE/TRNA GUANINE-N 7 - -METHYLTRANSFERASE"/>
    <property type="match status" value="1"/>
</dbReference>
<dbReference type="Pfam" id="PF02390">
    <property type="entry name" value="Methyltransf_4"/>
    <property type="match status" value="1"/>
</dbReference>
<evidence type="ECO:0000256" key="8">
    <source>
        <dbReference type="SAM" id="MobiDB-lite"/>
    </source>
</evidence>
<dbReference type="EC" id="2.1.1.33" evidence="7"/>